<organism evidence="3 4">
    <name type="scientific">Streptomyces asoensis</name>
    <dbReference type="NCBI Taxonomy" id="249586"/>
    <lineage>
        <taxon>Bacteria</taxon>
        <taxon>Bacillati</taxon>
        <taxon>Actinomycetota</taxon>
        <taxon>Actinomycetes</taxon>
        <taxon>Kitasatosporales</taxon>
        <taxon>Streptomycetaceae</taxon>
        <taxon>Streptomyces</taxon>
    </lineage>
</organism>
<dbReference type="Pfam" id="PF17765">
    <property type="entry name" value="MLTR_LBD"/>
    <property type="match status" value="1"/>
</dbReference>
<dbReference type="InterPro" id="IPR041413">
    <property type="entry name" value="MLTR_LBD"/>
</dbReference>
<proteinExistence type="predicted"/>
<protein>
    <recommendedName>
        <fullName evidence="2">MmyB-like transcription regulator ligand binding domain-containing protein</fullName>
    </recommendedName>
</protein>
<dbReference type="PANTHER" id="PTHR35010:SF2">
    <property type="entry name" value="BLL4672 PROTEIN"/>
    <property type="match status" value="1"/>
</dbReference>
<sequence length="132" mass="14477">MFVGWERSAGDCIAQLHLYAGRNPDDPQLTELIGELSLRSPQFRHMWGNPDVVCHSMGTKSFHHPLVGDLTLDYEVLDVSGDPDQTLVVYTPEPASPSAEALGLLGSWTGTPTDTATTPYQQAPATERQQRN</sequence>
<feature type="region of interest" description="Disordered" evidence="1">
    <location>
        <begin position="100"/>
        <end position="132"/>
    </location>
</feature>
<reference evidence="3" key="1">
    <citation type="submission" date="2020-03" db="EMBL/GenBank/DDBJ databases">
        <title>Molecular networking-based the target discovery of potent antiproliferative macrolactams: 5/6/7/16 polycyclic ansamycins and glycosylated trienomycin from Streptomyces cacaoi subsp. asoensis.</title>
        <authorList>
            <person name="Liu L.-L."/>
        </authorList>
    </citation>
    <scope>NUCLEOTIDE SEQUENCE [LARGE SCALE GENOMIC DNA]</scope>
    <source>
        <strain evidence="3">H2S5</strain>
    </source>
</reference>
<dbReference type="PANTHER" id="PTHR35010">
    <property type="entry name" value="BLL4672 PROTEIN-RELATED"/>
    <property type="match status" value="1"/>
</dbReference>
<evidence type="ECO:0000313" key="4">
    <source>
        <dbReference type="Proteomes" id="UP000502665"/>
    </source>
</evidence>
<evidence type="ECO:0000313" key="3">
    <source>
        <dbReference type="EMBL" id="QJT07370.1"/>
    </source>
</evidence>
<dbReference type="Proteomes" id="UP000502665">
    <property type="component" value="Chromosome"/>
</dbReference>
<accession>A0A6M4X3E6</accession>
<keyword evidence="4" id="KW-1185">Reference proteome</keyword>
<dbReference type="Gene3D" id="3.30.450.180">
    <property type="match status" value="1"/>
</dbReference>
<dbReference type="AlphaFoldDB" id="A0A6M4X3E6"/>
<dbReference type="EMBL" id="CP049838">
    <property type="protein sequence ID" value="QJT07370.1"/>
    <property type="molecule type" value="Genomic_DNA"/>
</dbReference>
<feature type="compositionally biased region" description="Low complexity" evidence="1">
    <location>
        <begin position="109"/>
        <end position="126"/>
    </location>
</feature>
<evidence type="ECO:0000256" key="1">
    <source>
        <dbReference type="SAM" id="MobiDB-lite"/>
    </source>
</evidence>
<name>A0A6M4X3E6_9ACTN</name>
<gene>
    <name evidence="3" type="ORF">G9272_43720</name>
</gene>
<feature type="domain" description="MmyB-like transcription regulator ligand binding" evidence="2">
    <location>
        <begin position="2"/>
        <end position="105"/>
    </location>
</feature>
<evidence type="ECO:0000259" key="2">
    <source>
        <dbReference type="Pfam" id="PF17765"/>
    </source>
</evidence>